<dbReference type="EMBL" id="MHKN01000015">
    <property type="protein sequence ID" value="OGY92530.1"/>
    <property type="molecule type" value="Genomic_DNA"/>
</dbReference>
<dbReference type="InterPro" id="IPR029063">
    <property type="entry name" value="SAM-dependent_MTases_sf"/>
</dbReference>
<organism evidence="7 8">
    <name type="scientific">Candidatus Komeilibacteria bacterium RIFCSPLOWO2_01_FULL_53_11</name>
    <dbReference type="NCBI Taxonomy" id="1798552"/>
    <lineage>
        <taxon>Bacteria</taxon>
        <taxon>Candidatus Komeiliibacteriota</taxon>
    </lineage>
</organism>
<dbReference type="SUPFAM" id="SSF53335">
    <property type="entry name" value="S-adenosyl-L-methionine-dependent methyltransferases"/>
    <property type="match status" value="1"/>
</dbReference>
<dbReference type="GO" id="GO:0071424">
    <property type="term" value="F:rRNA (cytosine-N4-)-methyltransferase activity"/>
    <property type="evidence" value="ECO:0007669"/>
    <property type="project" value="UniProtKB-UniRule"/>
</dbReference>
<evidence type="ECO:0000256" key="1">
    <source>
        <dbReference type="ARBA" id="ARBA00010396"/>
    </source>
</evidence>
<dbReference type="GO" id="GO:0005737">
    <property type="term" value="C:cytoplasm"/>
    <property type="evidence" value="ECO:0007669"/>
    <property type="project" value="UniProtKB-SubCell"/>
</dbReference>
<dbReference type="EC" id="2.1.1.199" evidence="6"/>
<protein>
    <recommendedName>
        <fullName evidence="6">Ribosomal RNA small subunit methyltransferase H</fullName>
        <ecNumber evidence="6">2.1.1.199</ecNumber>
    </recommendedName>
    <alternativeName>
        <fullName evidence="6">16S rRNA m(4)C1402 methyltransferase</fullName>
    </alternativeName>
    <alternativeName>
        <fullName evidence="6">rRNA (cytosine-N(4)-)-methyltransferase RsmH</fullName>
    </alternativeName>
</protein>
<comment type="caution">
    <text evidence="7">The sequence shown here is derived from an EMBL/GenBank/DDBJ whole genome shotgun (WGS) entry which is preliminary data.</text>
</comment>
<feature type="binding site" evidence="6">
    <location>
        <position position="55"/>
    </location>
    <ligand>
        <name>S-adenosyl-L-methionine</name>
        <dbReference type="ChEBI" id="CHEBI:59789"/>
    </ligand>
</feature>
<dbReference type="HAMAP" id="MF_01007">
    <property type="entry name" value="16SrRNA_methyltr_H"/>
    <property type="match status" value="1"/>
</dbReference>
<dbReference type="Gene3D" id="3.40.50.150">
    <property type="entry name" value="Vaccinia Virus protein VP39"/>
    <property type="match status" value="1"/>
</dbReference>
<feature type="binding site" evidence="6">
    <location>
        <position position="82"/>
    </location>
    <ligand>
        <name>S-adenosyl-L-methionine</name>
        <dbReference type="ChEBI" id="CHEBI:59789"/>
    </ligand>
</feature>
<feature type="binding site" evidence="6">
    <location>
        <begin position="35"/>
        <end position="37"/>
    </location>
    <ligand>
        <name>S-adenosyl-L-methionine</name>
        <dbReference type="ChEBI" id="CHEBI:59789"/>
    </ligand>
</feature>
<keyword evidence="4 6" id="KW-0808">Transferase</keyword>
<keyword evidence="3 6" id="KW-0489">Methyltransferase</keyword>
<keyword evidence="6" id="KW-0963">Cytoplasm</keyword>
<evidence type="ECO:0000256" key="6">
    <source>
        <dbReference type="HAMAP-Rule" id="MF_01007"/>
    </source>
</evidence>
<evidence type="ECO:0000313" key="8">
    <source>
        <dbReference type="Proteomes" id="UP000177349"/>
    </source>
</evidence>
<dbReference type="Proteomes" id="UP000177349">
    <property type="component" value="Unassembled WGS sequence"/>
</dbReference>
<dbReference type="SUPFAM" id="SSF81799">
    <property type="entry name" value="Putative methyltransferase TM0872, insert domain"/>
    <property type="match status" value="1"/>
</dbReference>
<dbReference type="PANTHER" id="PTHR11265">
    <property type="entry name" value="S-ADENOSYL-METHYLTRANSFERASE MRAW"/>
    <property type="match status" value="1"/>
</dbReference>
<comment type="function">
    <text evidence="6">Specifically methylates the N4 position of cytidine in position 1402 (C1402) of 16S rRNA.</text>
</comment>
<reference evidence="7 8" key="1">
    <citation type="journal article" date="2016" name="Nat. Commun.">
        <title>Thousands of microbial genomes shed light on interconnected biogeochemical processes in an aquifer system.</title>
        <authorList>
            <person name="Anantharaman K."/>
            <person name="Brown C.T."/>
            <person name="Hug L.A."/>
            <person name="Sharon I."/>
            <person name="Castelle C.J."/>
            <person name="Probst A.J."/>
            <person name="Thomas B.C."/>
            <person name="Singh A."/>
            <person name="Wilkins M.J."/>
            <person name="Karaoz U."/>
            <person name="Brodie E.L."/>
            <person name="Williams K.H."/>
            <person name="Hubbard S.S."/>
            <person name="Banfield J.F."/>
        </authorList>
    </citation>
    <scope>NUCLEOTIDE SEQUENCE [LARGE SCALE GENOMIC DNA]</scope>
</reference>
<dbReference type="Gene3D" id="1.10.150.170">
    <property type="entry name" value="Putative methyltransferase TM0872, insert domain"/>
    <property type="match status" value="1"/>
</dbReference>
<evidence type="ECO:0000256" key="5">
    <source>
        <dbReference type="ARBA" id="ARBA00022691"/>
    </source>
</evidence>
<sequence length="318" mass="35303">MPSQYHHVPVFADEVIALLQPRSNQNFIDATVGGGGHAERILALTSPNGVLIGFDLDPEALHAARERLAGFGKRAILLKANYADVEKTLGSLEPRPSISGCILDLGLSSSQLDTSGRGFSFRDIGRLDMRFDTATAEDASHLLMTTSEEELSTMLRQFGEVRGARRIARAIIAVRDEEKKHGRDSIDVQDIVDAVVLVAPKTRNTHIHPATQVFQALRIAVNRELDNVCAFLPQIVEVLEPGGRIAVIAYHSLEDRIVKQFFRTEARDCFCPRETPVCRCGHLRTIRRVTEHAVCVSDGERERNPRSRSARLRVAEKI</sequence>
<feature type="binding site" evidence="6">
    <location>
        <position position="111"/>
    </location>
    <ligand>
        <name>S-adenosyl-L-methionine</name>
        <dbReference type="ChEBI" id="CHEBI:59789"/>
    </ligand>
</feature>
<dbReference type="PIRSF" id="PIRSF004486">
    <property type="entry name" value="MraW"/>
    <property type="match status" value="1"/>
</dbReference>
<evidence type="ECO:0000256" key="2">
    <source>
        <dbReference type="ARBA" id="ARBA00022552"/>
    </source>
</evidence>
<keyword evidence="5 6" id="KW-0949">S-adenosyl-L-methionine</keyword>
<gene>
    <name evidence="6" type="primary">rsmH</name>
    <name evidence="7" type="ORF">A3B31_03930</name>
</gene>
<dbReference type="PANTHER" id="PTHR11265:SF0">
    <property type="entry name" value="12S RRNA N4-METHYLCYTIDINE METHYLTRANSFERASE"/>
    <property type="match status" value="1"/>
</dbReference>
<dbReference type="Pfam" id="PF01795">
    <property type="entry name" value="Methyltransf_5"/>
    <property type="match status" value="1"/>
</dbReference>
<dbReference type="GO" id="GO:0070475">
    <property type="term" value="P:rRNA base methylation"/>
    <property type="evidence" value="ECO:0007669"/>
    <property type="project" value="UniProtKB-UniRule"/>
</dbReference>
<comment type="catalytic activity">
    <reaction evidence="6">
        <text>cytidine(1402) in 16S rRNA + S-adenosyl-L-methionine = N(4)-methylcytidine(1402) in 16S rRNA + S-adenosyl-L-homocysteine + H(+)</text>
        <dbReference type="Rhea" id="RHEA:42928"/>
        <dbReference type="Rhea" id="RHEA-COMP:10286"/>
        <dbReference type="Rhea" id="RHEA-COMP:10287"/>
        <dbReference type="ChEBI" id="CHEBI:15378"/>
        <dbReference type="ChEBI" id="CHEBI:57856"/>
        <dbReference type="ChEBI" id="CHEBI:59789"/>
        <dbReference type="ChEBI" id="CHEBI:74506"/>
        <dbReference type="ChEBI" id="CHEBI:82748"/>
        <dbReference type="EC" id="2.1.1.199"/>
    </reaction>
</comment>
<dbReference type="InterPro" id="IPR002903">
    <property type="entry name" value="RsmH"/>
</dbReference>
<evidence type="ECO:0000313" key="7">
    <source>
        <dbReference type="EMBL" id="OGY92530.1"/>
    </source>
</evidence>
<dbReference type="InterPro" id="IPR023397">
    <property type="entry name" value="SAM-dep_MeTrfase_MraW_recog"/>
</dbReference>
<feature type="binding site" evidence="6">
    <location>
        <position position="104"/>
    </location>
    <ligand>
        <name>S-adenosyl-L-methionine</name>
        <dbReference type="ChEBI" id="CHEBI:59789"/>
    </ligand>
</feature>
<name>A0A1G2BW45_9BACT</name>
<proteinExistence type="inferred from homology"/>
<accession>A0A1G2BW45</accession>
<comment type="similarity">
    <text evidence="1 6">Belongs to the methyltransferase superfamily. RsmH family.</text>
</comment>
<dbReference type="AlphaFoldDB" id="A0A1G2BW45"/>
<comment type="subcellular location">
    <subcellularLocation>
        <location evidence="6">Cytoplasm</location>
    </subcellularLocation>
</comment>
<dbReference type="NCBIfam" id="TIGR00006">
    <property type="entry name" value="16S rRNA (cytosine(1402)-N(4))-methyltransferase RsmH"/>
    <property type="match status" value="1"/>
</dbReference>
<keyword evidence="2 6" id="KW-0698">rRNA processing</keyword>
<evidence type="ECO:0000256" key="3">
    <source>
        <dbReference type="ARBA" id="ARBA00022603"/>
    </source>
</evidence>
<evidence type="ECO:0000256" key="4">
    <source>
        <dbReference type="ARBA" id="ARBA00022679"/>
    </source>
</evidence>